<dbReference type="AlphaFoldDB" id="A0A9P3EEF2"/>
<protein>
    <recommendedName>
        <fullName evidence="3">DUF945 domain-containing protein</fullName>
    </recommendedName>
</protein>
<comment type="caution">
    <text evidence="1">The sequence shown here is derived from an EMBL/GenBank/DDBJ whole genome shotgun (WGS) entry which is preliminary data.</text>
</comment>
<evidence type="ECO:0008006" key="3">
    <source>
        <dbReference type="Google" id="ProtNLM"/>
    </source>
</evidence>
<gene>
    <name evidence="1" type="ORF">PSE10A_40180</name>
</gene>
<dbReference type="Pfam" id="PF06067">
    <property type="entry name" value="DUF932"/>
    <property type="match status" value="1"/>
</dbReference>
<dbReference type="Proteomes" id="UP000630864">
    <property type="component" value="Unassembled WGS sequence"/>
</dbReference>
<proteinExistence type="predicted"/>
<dbReference type="InterPro" id="IPR026325">
    <property type="entry name" value="DUF932"/>
</dbReference>
<evidence type="ECO:0000313" key="2">
    <source>
        <dbReference type="Proteomes" id="UP000630864"/>
    </source>
</evidence>
<sequence>MNRQAKQQLRDQGKREHTKHMLRLRHASQILDQEANEIILLNSHDGSSSYQMIGGKFRFVCANGLVLGDVAADQKVRHSGRGDVVNDVIEGAFEVLMSPPL</sequence>
<dbReference type="EMBL" id="BMZW01000026">
    <property type="protein sequence ID" value="GFZ61507.1"/>
    <property type="molecule type" value="Genomic_DNA"/>
</dbReference>
<evidence type="ECO:0000313" key="1">
    <source>
        <dbReference type="EMBL" id="GFZ61507.1"/>
    </source>
</evidence>
<organism evidence="1 2">
    <name type="scientific">Pseudomonas amygdali pv. eriobotryae</name>
    <dbReference type="NCBI Taxonomy" id="129137"/>
    <lineage>
        <taxon>Bacteria</taxon>
        <taxon>Pseudomonadati</taxon>
        <taxon>Pseudomonadota</taxon>
        <taxon>Gammaproteobacteria</taxon>
        <taxon>Pseudomonadales</taxon>
        <taxon>Pseudomonadaceae</taxon>
        <taxon>Pseudomonas</taxon>
        <taxon>Pseudomonas amygdali</taxon>
    </lineage>
</organism>
<name>A0A9P3EEF2_PSEA0</name>
<accession>A0A9P3EEF2</accession>
<reference evidence="1" key="1">
    <citation type="submission" date="2020-09" db="EMBL/GenBank/DDBJ databases">
        <title>Pseudomonas syringae pv. eriobotryae genome sequence causing loquat canker disease.</title>
        <authorList>
            <person name="Fukuda S."/>
            <person name="Tashiro H."/>
            <person name="Nagano Y."/>
        </authorList>
    </citation>
    <scope>NUCLEOTIDE SEQUENCE</scope>
    <source>
        <strain evidence="1">AM001</strain>
    </source>
</reference>